<dbReference type="AlphaFoldDB" id="A0A835GY96"/>
<dbReference type="InterPro" id="IPR039417">
    <property type="entry name" value="Peptidase_C1A_papain-like"/>
</dbReference>
<dbReference type="Pfam" id="PF00112">
    <property type="entry name" value="Peptidase_C1"/>
    <property type="match status" value="1"/>
</dbReference>
<evidence type="ECO:0000259" key="3">
    <source>
        <dbReference type="SMART" id="SM00645"/>
    </source>
</evidence>
<accession>A0A835GY96</accession>
<dbReference type="PROSITE" id="PS00639">
    <property type="entry name" value="THIOL_PROTEASE_HIS"/>
    <property type="match status" value="1"/>
</dbReference>
<dbReference type="InterPro" id="IPR025660">
    <property type="entry name" value="Pept_his_AS"/>
</dbReference>
<organism evidence="4 5">
    <name type="scientific">Coptis chinensis</name>
    <dbReference type="NCBI Taxonomy" id="261450"/>
    <lineage>
        <taxon>Eukaryota</taxon>
        <taxon>Viridiplantae</taxon>
        <taxon>Streptophyta</taxon>
        <taxon>Embryophyta</taxon>
        <taxon>Tracheophyta</taxon>
        <taxon>Spermatophyta</taxon>
        <taxon>Magnoliopsida</taxon>
        <taxon>Ranunculales</taxon>
        <taxon>Ranunculaceae</taxon>
        <taxon>Coptidoideae</taxon>
        <taxon>Coptis</taxon>
    </lineage>
</organism>
<sequence>MESAFKFIKDNGGITTDANYPYKGNDGTCNKKKSANMAARIIGFTRLPANNEIRLQEAIARQPISVAIDAAGYEFQFYSKGVFAGPCGNDLNHAVAIVGYGGDSKSKYWTVKNSWSKGWGETGYMRMKRNVPSREGLRGIAMQASYPN</sequence>
<name>A0A835GY96_9MAGN</name>
<dbReference type="CDD" id="cd02248">
    <property type="entry name" value="Peptidase_C1A"/>
    <property type="match status" value="1"/>
</dbReference>
<comment type="similarity">
    <text evidence="1">Belongs to the peptidase C1 family.</text>
</comment>
<keyword evidence="5" id="KW-1185">Reference proteome</keyword>
<comment type="caution">
    <text evidence="4">The sequence shown here is derived from an EMBL/GenBank/DDBJ whole genome shotgun (WGS) entry which is preliminary data.</text>
</comment>
<dbReference type="SUPFAM" id="SSF54001">
    <property type="entry name" value="Cysteine proteinases"/>
    <property type="match status" value="1"/>
</dbReference>
<dbReference type="InterPro" id="IPR025661">
    <property type="entry name" value="Pept_asp_AS"/>
</dbReference>
<evidence type="ECO:0000256" key="2">
    <source>
        <dbReference type="ARBA" id="ARBA00023157"/>
    </source>
</evidence>
<feature type="domain" description="Peptidase C1A papain C-terminal" evidence="3">
    <location>
        <begin position="2"/>
        <end position="148"/>
    </location>
</feature>
<evidence type="ECO:0000313" key="5">
    <source>
        <dbReference type="Proteomes" id="UP000631114"/>
    </source>
</evidence>
<dbReference type="PROSITE" id="PS00640">
    <property type="entry name" value="THIOL_PROTEASE_ASN"/>
    <property type="match status" value="1"/>
</dbReference>
<dbReference type="PANTHER" id="PTHR12411">
    <property type="entry name" value="CYSTEINE PROTEASE FAMILY C1-RELATED"/>
    <property type="match status" value="1"/>
</dbReference>
<dbReference type="Proteomes" id="UP000631114">
    <property type="component" value="Unassembled WGS sequence"/>
</dbReference>
<dbReference type="GO" id="GO:0008234">
    <property type="term" value="F:cysteine-type peptidase activity"/>
    <property type="evidence" value="ECO:0007669"/>
    <property type="project" value="InterPro"/>
</dbReference>
<dbReference type="InterPro" id="IPR013128">
    <property type="entry name" value="Peptidase_C1A"/>
</dbReference>
<keyword evidence="2" id="KW-1015">Disulfide bond</keyword>
<evidence type="ECO:0000256" key="1">
    <source>
        <dbReference type="ARBA" id="ARBA00008455"/>
    </source>
</evidence>
<evidence type="ECO:0000313" key="4">
    <source>
        <dbReference type="EMBL" id="KAF9588138.1"/>
    </source>
</evidence>
<dbReference type="InterPro" id="IPR000668">
    <property type="entry name" value="Peptidase_C1A_C"/>
</dbReference>
<reference evidence="4 5" key="1">
    <citation type="submission" date="2020-10" db="EMBL/GenBank/DDBJ databases">
        <title>The Coptis chinensis genome and diversification of protoberbering-type alkaloids.</title>
        <authorList>
            <person name="Wang B."/>
            <person name="Shu S."/>
            <person name="Song C."/>
            <person name="Liu Y."/>
        </authorList>
    </citation>
    <scope>NUCLEOTIDE SEQUENCE [LARGE SCALE GENOMIC DNA]</scope>
    <source>
        <strain evidence="4">HL-2020</strain>
        <tissue evidence="4">Leaf</tissue>
    </source>
</reference>
<dbReference type="EMBL" id="JADFTS010000009">
    <property type="protein sequence ID" value="KAF9588138.1"/>
    <property type="molecule type" value="Genomic_DNA"/>
</dbReference>
<dbReference type="OrthoDB" id="1164567at2759"/>
<dbReference type="GO" id="GO:0006508">
    <property type="term" value="P:proteolysis"/>
    <property type="evidence" value="ECO:0007669"/>
    <property type="project" value="InterPro"/>
</dbReference>
<protein>
    <recommendedName>
        <fullName evidence="3">Peptidase C1A papain C-terminal domain-containing protein</fullName>
    </recommendedName>
</protein>
<dbReference type="Gene3D" id="3.90.70.10">
    <property type="entry name" value="Cysteine proteinases"/>
    <property type="match status" value="1"/>
</dbReference>
<dbReference type="InterPro" id="IPR038765">
    <property type="entry name" value="Papain-like_cys_pep_sf"/>
</dbReference>
<dbReference type="SMART" id="SM00645">
    <property type="entry name" value="Pept_C1"/>
    <property type="match status" value="1"/>
</dbReference>
<proteinExistence type="inferred from homology"/>
<gene>
    <name evidence="4" type="ORF">IFM89_007614</name>
</gene>